<organism evidence="1">
    <name type="scientific">Rhizophora mucronata</name>
    <name type="common">Asiatic mangrove</name>
    <dbReference type="NCBI Taxonomy" id="61149"/>
    <lineage>
        <taxon>Eukaryota</taxon>
        <taxon>Viridiplantae</taxon>
        <taxon>Streptophyta</taxon>
        <taxon>Embryophyta</taxon>
        <taxon>Tracheophyta</taxon>
        <taxon>Spermatophyta</taxon>
        <taxon>Magnoliopsida</taxon>
        <taxon>eudicotyledons</taxon>
        <taxon>Gunneridae</taxon>
        <taxon>Pentapetalae</taxon>
        <taxon>rosids</taxon>
        <taxon>fabids</taxon>
        <taxon>Malpighiales</taxon>
        <taxon>Rhizophoraceae</taxon>
        <taxon>Rhizophora</taxon>
    </lineage>
</organism>
<dbReference type="AlphaFoldDB" id="A0A2P2IZZ2"/>
<evidence type="ECO:0000313" key="1">
    <source>
        <dbReference type="EMBL" id="MBW86798.1"/>
    </source>
</evidence>
<name>A0A2P2IZZ2_RHIMU</name>
<reference evidence="1" key="1">
    <citation type="submission" date="2018-02" db="EMBL/GenBank/DDBJ databases">
        <title>Rhizophora mucronata_Transcriptome.</title>
        <authorList>
            <person name="Meera S.P."/>
            <person name="Sreeshan A."/>
            <person name="Augustine A."/>
        </authorList>
    </citation>
    <scope>NUCLEOTIDE SEQUENCE</scope>
    <source>
        <tissue evidence="1">Leaf</tissue>
    </source>
</reference>
<dbReference type="EMBL" id="GGEC01006315">
    <property type="protein sequence ID" value="MBW86798.1"/>
    <property type="molecule type" value="Transcribed_RNA"/>
</dbReference>
<sequence>MYPGWNIHQRICSWGSRAHQSKARITILLAFLGFKGFCMNHKQYEICSLHKKDAW</sequence>
<protein>
    <submittedName>
        <fullName evidence="1">Uncharacterized protein</fullName>
    </submittedName>
</protein>
<proteinExistence type="predicted"/>
<accession>A0A2P2IZZ2</accession>